<evidence type="ECO:0000313" key="2">
    <source>
        <dbReference type="Proteomes" id="UP000504623"/>
    </source>
</evidence>
<protein>
    <submittedName>
        <fullName evidence="3">Myomegalin-like</fullName>
    </submittedName>
</protein>
<reference evidence="3" key="1">
    <citation type="submission" date="2025-08" db="UniProtKB">
        <authorList>
            <consortium name="RefSeq"/>
        </authorList>
    </citation>
    <scope>IDENTIFICATION</scope>
    <source>
        <tissue evidence="3">Spleen</tissue>
    </source>
</reference>
<keyword evidence="2" id="KW-1185">Reference proteome</keyword>
<dbReference type="GO" id="GO:0090063">
    <property type="term" value="P:positive regulation of microtubule nucleation"/>
    <property type="evidence" value="ECO:0007669"/>
    <property type="project" value="TreeGrafter"/>
</dbReference>
<dbReference type="PANTHER" id="PTHR46501:SF2">
    <property type="entry name" value="MYOMEGALIN"/>
    <property type="match status" value="1"/>
</dbReference>
<accession>A0A9B0TB35</accession>
<dbReference type="GO" id="GO:0005794">
    <property type="term" value="C:Golgi apparatus"/>
    <property type="evidence" value="ECO:0007669"/>
    <property type="project" value="TreeGrafter"/>
</dbReference>
<dbReference type="GO" id="GO:0060090">
    <property type="term" value="F:molecular adaptor activity"/>
    <property type="evidence" value="ECO:0007669"/>
    <property type="project" value="TreeGrafter"/>
</dbReference>
<dbReference type="AlphaFoldDB" id="A0A9B0TB35"/>
<gene>
    <name evidence="3" type="primary">LOC102827119</name>
</gene>
<organism evidence="2 3">
    <name type="scientific">Chrysochloris asiatica</name>
    <name type="common">Cape golden mole</name>
    <dbReference type="NCBI Taxonomy" id="185453"/>
    <lineage>
        <taxon>Eukaryota</taxon>
        <taxon>Metazoa</taxon>
        <taxon>Chordata</taxon>
        <taxon>Craniata</taxon>
        <taxon>Vertebrata</taxon>
        <taxon>Euteleostomi</taxon>
        <taxon>Mammalia</taxon>
        <taxon>Eutheria</taxon>
        <taxon>Afrotheria</taxon>
        <taxon>Chrysochloridae</taxon>
        <taxon>Chrysochlorinae</taxon>
        <taxon>Chrysochloris</taxon>
    </lineage>
</organism>
<name>A0A9B0TB35_CHRAS</name>
<dbReference type="InterPro" id="IPR052593">
    <property type="entry name" value="MT-associated_AKAP9-binding"/>
</dbReference>
<dbReference type="GO" id="GO:0005813">
    <property type="term" value="C:centrosome"/>
    <property type="evidence" value="ECO:0007669"/>
    <property type="project" value="TreeGrafter"/>
</dbReference>
<dbReference type="OrthoDB" id="9666163at2759"/>
<dbReference type="Proteomes" id="UP000504623">
    <property type="component" value="Unplaced"/>
</dbReference>
<dbReference type="GO" id="GO:0007098">
    <property type="term" value="P:centrosome cycle"/>
    <property type="evidence" value="ECO:0007669"/>
    <property type="project" value="TreeGrafter"/>
</dbReference>
<sequence>MENYIIQRALGDPWPVDWRLGQNPIPEQCITAWTDTSPATPADSATLPSNHSAARSARSFCSPGGSPPYHTTSPSRTLEPGVSGPWNEMRPQKMNTSGALCTFSSVHRPPSKPSGADLLEKNLVDIQNLRQRLGKSVSINDRLQERLERVLSSSDQGKGIAQSASDFLVTPHSYTQSHCPGSDQEFL</sequence>
<feature type="region of interest" description="Disordered" evidence="1">
    <location>
        <begin position="35"/>
        <end position="80"/>
    </location>
</feature>
<dbReference type="RefSeq" id="XP_006861758.1">
    <property type="nucleotide sequence ID" value="XM_006861696.1"/>
</dbReference>
<evidence type="ECO:0000256" key="1">
    <source>
        <dbReference type="SAM" id="MobiDB-lite"/>
    </source>
</evidence>
<dbReference type="PANTHER" id="PTHR46501">
    <property type="entry name" value="MYOMEGALIN"/>
    <property type="match status" value="1"/>
</dbReference>
<dbReference type="GeneID" id="102827119"/>
<evidence type="ECO:0000313" key="3">
    <source>
        <dbReference type="RefSeq" id="XP_006861758.1"/>
    </source>
</evidence>
<dbReference type="GO" id="GO:1903358">
    <property type="term" value="P:regulation of Golgi organization"/>
    <property type="evidence" value="ECO:0007669"/>
    <property type="project" value="TreeGrafter"/>
</dbReference>
<proteinExistence type="predicted"/>